<feature type="region of interest" description="Disordered" evidence="1">
    <location>
        <begin position="316"/>
        <end position="335"/>
    </location>
</feature>
<gene>
    <name evidence="2" type="ORF">M9189_11565</name>
</gene>
<dbReference type="Proteomes" id="UP001056426">
    <property type="component" value="Chromosome"/>
</dbReference>
<accession>A0A9J6ZP92</accession>
<protein>
    <submittedName>
        <fullName evidence="2">PorP/SprF family type IX secretion system membrane protein</fullName>
    </submittedName>
</protein>
<evidence type="ECO:0000256" key="1">
    <source>
        <dbReference type="SAM" id="MobiDB-lite"/>
    </source>
</evidence>
<dbReference type="KEGG" id="alkq:M9189_11565"/>
<reference evidence="2" key="1">
    <citation type="submission" date="2022-05" db="EMBL/GenBank/DDBJ databases">
        <authorList>
            <person name="Sun X."/>
        </authorList>
    </citation>
    <scope>NUCLEOTIDE SEQUENCE</scope>
    <source>
        <strain evidence="2">Ai-910</strain>
    </source>
</reference>
<dbReference type="InterPro" id="IPR019861">
    <property type="entry name" value="PorP/SprF_Bacteroidetes"/>
</dbReference>
<reference evidence="2" key="2">
    <citation type="submission" date="2022-06" db="EMBL/GenBank/DDBJ databases">
        <title>Xiashengella guii gen. nov. sp. nov., a bacterium isolated form anaerobic digestion tank.</title>
        <authorList>
            <person name="Huang H."/>
        </authorList>
    </citation>
    <scope>NUCLEOTIDE SEQUENCE</scope>
    <source>
        <strain evidence="2">Ai-910</strain>
    </source>
</reference>
<proteinExistence type="predicted"/>
<dbReference type="EMBL" id="CP098400">
    <property type="protein sequence ID" value="URW79489.1"/>
    <property type="molecule type" value="Genomic_DNA"/>
</dbReference>
<evidence type="ECO:0000313" key="2">
    <source>
        <dbReference type="EMBL" id="URW79489.1"/>
    </source>
</evidence>
<dbReference type="NCBIfam" id="TIGR03519">
    <property type="entry name" value="T9SS_PorP_fam"/>
    <property type="match status" value="1"/>
</dbReference>
<keyword evidence="3" id="KW-1185">Reference proteome</keyword>
<organism evidence="2 3">
    <name type="scientific">Xiashengella succiniciproducens</name>
    <dbReference type="NCBI Taxonomy" id="2949635"/>
    <lineage>
        <taxon>Bacteria</taxon>
        <taxon>Pseudomonadati</taxon>
        <taxon>Bacteroidota</taxon>
        <taxon>Bacteroidia</taxon>
        <taxon>Marinilabiliales</taxon>
        <taxon>Marinilabiliaceae</taxon>
        <taxon>Xiashengella</taxon>
    </lineage>
</organism>
<evidence type="ECO:0000313" key="3">
    <source>
        <dbReference type="Proteomes" id="UP001056426"/>
    </source>
</evidence>
<dbReference type="Pfam" id="PF11751">
    <property type="entry name" value="PorP_SprF"/>
    <property type="match status" value="1"/>
</dbReference>
<name>A0A9J6ZP92_9BACT</name>
<dbReference type="AlphaFoldDB" id="A0A9J6ZP92"/>
<sequence length="335" mass="37383">MNISPVMGQDVSFSQVYSAPLYLSPSFAGFTSGGRLTLNYRDQWPGLGSTFRTIAASYDEYLSNFNSGVGLLFVRDDQGGGQLLTQNLGLVYAYELAVTENLFVRPGLEFRYAERKIDPSKLTQVGPGGETFPWINAEFPVEQYKKLDAAASAMVYSNFFWVGFTLDHLVKNDIGFTDVETDLPMKTVVYGGGKWVYQEQSRFRDEQSATLAFMYRKQMSFQQLDLGVYWYANPIEAGIWYRGIPGVSSEELINNDAIIFSLGINLGPLYLAYSYDLSISGLAGYSGGSNEFSLIYRFKRNPSVSIPRGPIPCSEPGYGLGESRSNKVQPRRTLF</sequence>